<dbReference type="RefSeq" id="WP_220166338.1">
    <property type="nucleotide sequence ID" value="NZ_JAIBOA010000007.1"/>
</dbReference>
<dbReference type="InterPro" id="IPR016181">
    <property type="entry name" value="Acyl_CoA_acyltransferase"/>
</dbReference>
<dbReference type="InterPro" id="IPR000182">
    <property type="entry name" value="GNAT_dom"/>
</dbReference>
<gene>
    <name evidence="2" type="ORF">K1Y72_12750</name>
</gene>
<comment type="caution">
    <text evidence="2">The sequence shown here is derived from an EMBL/GenBank/DDBJ whole genome shotgun (WGS) entry which is preliminary data.</text>
</comment>
<accession>A0ABS7FS58</accession>
<dbReference type="CDD" id="cd04301">
    <property type="entry name" value="NAT_SF"/>
    <property type="match status" value="1"/>
</dbReference>
<evidence type="ECO:0000313" key="3">
    <source>
        <dbReference type="Proteomes" id="UP000774570"/>
    </source>
</evidence>
<dbReference type="EMBL" id="JAIBOA010000007">
    <property type="protein sequence ID" value="MBW8483245.1"/>
    <property type="molecule type" value="Genomic_DNA"/>
</dbReference>
<reference evidence="2 3" key="1">
    <citation type="submission" date="2021-07" db="EMBL/GenBank/DDBJ databases">
        <title>Actinomadura sp. PM05-2 isolated from lichen.</title>
        <authorList>
            <person name="Somphong A."/>
            <person name="Phongsopitanun W."/>
            <person name="Tanasupawat S."/>
            <person name="Peongsungnone V."/>
        </authorList>
    </citation>
    <scope>NUCLEOTIDE SEQUENCE [LARGE SCALE GENOMIC DNA]</scope>
    <source>
        <strain evidence="2 3">PM05-2</strain>
    </source>
</reference>
<dbReference type="Pfam" id="PF00583">
    <property type="entry name" value="Acetyltransf_1"/>
    <property type="match status" value="1"/>
</dbReference>
<protein>
    <submittedName>
        <fullName evidence="2">GNAT family N-acetyltransferase</fullName>
    </submittedName>
</protein>
<organism evidence="2 3">
    <name type="scientific">Actinomadura parmotrematis</name>
    <dbReference type="NCBI Taxonomy" id="2864039"/>
    <lineage>
        <taxon>Bacteria</taxon>
        <taxon>Bacillati</taxon>
        <taxon>Actinomycetota</taxon>
        <taxon>Actinomycetes</taxon>
        <taxon>Streptosporangiales</taxon>
        <taxon>Thermomonosporaceae</taxon>
        <taxon>Actinomadura</taxon>
    </lineage>
</organism>
<evidence type="ECO:0000313" key="2">
    <source>
        <dbReference type="EMBL" id="MBW8483245.1"/>
    </source>
</evidence>
<evidence type="ECO:0000259" key="1">
    <source>
        <dbReference type="PROSITE" id="PS51186"/>
    </source>
</evidence>
<dbReference type="Gene3D" id="3.40.630.30">
    <property type="match status" value="1"/>
</dbReference>
<dbReference type="PROSITE" id="PS51186">
    <property type="entry name" value="GNAT"/>
    <property type="match status" value="1"/>
</dbReference>
<proteinExistence type="predicted"/>
<keyword evidence="3" id="KW-1185">Reference proteome</keyword>
<dbReference type="Proteomes" id="UP000774570">
    <property type="component" value="Unassembled WGS sequence"/>
</dbReference>
<dbReference type="SUPFAM" id="SSF55729">
    <property type="entry name" value="Acyl-CoA N-acyltransferases (Nat)"/>
    <property type="match status" value="1"/>
</dbReference>
<feature type="domain" description="N-acetyltransferase" evidence="1">
    <location>
        <begin position="84"/>
        <end position="222"/>
    </location>
</feature>
<sequence>MNGDARALQERAARALPAEQVEHRDGWWLRLAPAASWWIGTVLPHGGGTPDDLARRVEDAERFYGRHGLAARFQITPSACPEPLDALPVSLDDRPSDAWLATWQAVGGEDLDAYLTMLVRVPSPSVHASAVAGGEVVAIGRGVLDDGWAGVFDLATLPAHRGKGAGRAVLGALAGWAMACEAESMYLQVERENAAALRLYGNTGFTETCRYHYRVAATPPVSGPTL</sequence>
<name>A0ABS7FS58_9ACTN</name>